<evidence type="ECO:0008006" key="3">
    <source>
        <dbReference type="Google" id="ProtNLM"/>
    </source>
</evidence>
<dbReference type="PIRSF" id="PIRSF028744">
    <property type="entry name" value="Addict_mod_HI1419"/>
    <property type="match status" value="1"/>
</dbReference>
<evidence type="ECO:0000313" key="1">
    <source>
        <dbReference type="EMBL" id="MCU5784976.1"/>
    </source>
</evidence>
<dbReference type="PANTHER" id="PTHR41791:SF1">
    <property type="entry name" value="SSL7039 PROTEIN"/>
    <property type="match status" value="1"/>
</dbReference>
<protein>
    <recommendedName>
        <fullName evidence="3">Addiction module antitoxin RelB</fullName>
    </recommendedName>
</protein>
<reference evidence="1" key="1">
    <citation type="submission" date="2012-09" db="EMBL/GenBank/DDBJ databases">
        <title>Genome Sequence of alkane-degrading Bacterium Alcanivorax balearicus MACL04.</title>
        <authorList>
            <person name="Lai Q."/>
            <person name="Shao Z."/>
        </authorList>
    </citation>
    <scope>NUCLEOTIDE SEQUENCE</scope>
    <source>
        <strain evidence="1">MACL04</strain>
    </source>
</reference>
<dbReference type="InterPro" id="IPR009241">
    <property type="entry name" value="HigB-like"/>
</dbReference>
<dbReference type="NCBIfam" id="TIGR02683">
    <property type="entry name" value="upstrm_HI1419"/>
    <property type="match status" value="1"/>
</dbReference>
<proteinExistence type="predicted"/>
<dbReference type="EMBL" id="ARXS01000063">
    <property type="protein sequence ID" value="MCU5784976.1"/>
    <property type="molecule type" value="Genomic_DNA"/>
</dbReference>
<accession>A0ABT2R5C6</accession>
<gene>
    <name evidence="1" type="ORF">MA04_04276</name>
</gene>
<name>A0ABT2R5C6_9GAMM</name>
<sequence>MKTILTTPEFDTWLRRLRDKQGKARVNARIRRVALGNLGDIKSVGGGVSELRIHTGPGYRVYLTIRGLEVIILLVGGDKSTQSKDIKAAKALADRYLEEL</sequence>
<dbReference type="Pfam" id="PF05973">
    <property type="entry name" value="Gp49"/>
    <property type="match status" value="1"/>
</dbReference>
<organism evidence="1 2">
    <name type="scientific">Alloalcanivorax balearicus MACL04</name>
    <dbReference type="NCBI Taxonomy" id="1177182"/>
    <lineage>
        <taxon>Bacteria</taxon>
        <taxon>Pseudomonadati</taxon>
        <taxon>Pseudomonadota</taxon>
        <taxon>Gammaproteobacteria</taxon>
        <taxon>Oceanospirillales</taxon>
        <taxon>Alcanivoracaceae</taxon>
        <taxon>Alloalcanivorax</taxon>
    </lineage>
</organism>
<dbReference type="Proteomes" id="UP001064106">
    <property type="component" value="Unassembled WGS sequence"/>
</dbReference>
<dbReference type="RefSeq" id="WP_262462832.1">
    <property type="nucleotide sequence ID" value="NZ_ARXS01000063.1"/>
</dbReference>
<keyword evidence="2" id="KW-1185">Reference proteome</keyword>
<evidence type="ECO:0000313" key="2">
    <source>
        <dbReference type="Proteomes" id="UP001064106"/>
    </source>
</evidence>
<dbReference type="InterPro" id="IPR014056">
    <property type="entry name" value="TypeIITA-like_toxin_pred"/>
</dbReference>
<dbReference type="PANTHER" id="PTHR41791">
    <property type="entry name" value="SSL7039 PROTEIN"/>
    <property type="match status" value="1"/>
</dbReference>
<comment type="caution">
    <text evidence="1">The sequence shown here is derived from an EMBL/GenBank/DDBJ whole genome shotgun (WGS) entry which is preliminary data.</text>
</comment>